<keyword evidence="3" id="KW-0482">Metalloprotease</keyword>
<sequence>MFYQNELQHSGIIWLSLAIAVISAFYSKRLWLVPLALTLVLALFYKHLTFVGAAILLFGFALAKGQQFLAGKLKALVQGLVVIWCLALAAHLLPGFNNLHVLDQVYTGPQSLPFTLYLNLDKPMLFFALLLMLPGLSKPQAIPAGVFQSAGEQHFSFSNPIKPLVMAMLVIGLIFIAAFLLELILFEMSLPEWWWLFVINNLLFTCVAEEAFFRGFVQQKIMEKFSLRFSPKQAATGAVIIASVLFGLAHFAGGASYVLVATLAGVLYGFTYLYTGRLTMAIAVHFLVNMLHLLFFTYPMAKPEMMLI</sequence>
<accession>A0AAF0C626</accession>
<dbReference type="InterPro" id="IPR003675">
    <property type="entry name" value="Rce1/LyrA-like_dom"/>
</dbReference>
<dbReference type="GO" id="GO:0008237">
    <property type="term" value="F:metallopeptidase activity"/>
    <property type="evidence" value="ECO:0007669"/>
    <property type="project" value="UniProtKB-KW"/>
</dbReference>
<feature type="domain" description="CAAX prenyl protease 2/Lysostaphin resistance protein A-like" evidence="2">
    <location>
        <begin position="192"/>
        <end position="290"/>
    </location>
</feature>
<keyword evidence="1" id="KW-0812">Transmembrane</keyword>
<evidence type="ECO:0000256" key="1">
    <source>
        <dbReference type="SAM" id="Phobius"/>
    </source>
</evidence>
<dbReference type="AlphaFoldDB" id="A0AAF0C626"/>
<dbReference type="GO" id="GO:0080120">
    <property type="term" value="P:CAAX-box protein maturation"/>
    <property type="evidence" value="ECO:0007669"/>
    <property type="project" value="UniProtKB-ARBA"/>
</dbReference>
<feature type="transmembrane region" description="Helical" evidence="1">
    <location>
        <begin position="75"/>
        <end position="94"/>
    </location>
</feature>
<keyword evidence="3" id="KW-0645">Protease</keyword>
<evidence type="ECO:0000259" key="2">
    <source>
        <dbReference type="Pfam" id="PF02517"/>
    </source>
</evidence>
<protein>
    <submittedName>
        <fullName evidence="3">CPBP family intramembrane metalloprotease</fullName>
    </submittedName>
</protein>
<reference evidence="3 4" key="1">
    <citation type="journal article" date="2015" name="Genome Announc.">
        <title>Draft Genome Sequences of Marine Isolates of Thalassomonas viridans and Thalassomonas actiniarum.</title>
        <authorList>
            <person name="Olonade I."/>
            <person name="van Zyl L.J."/>
            <person name="Trindade M."/>
        </authorList>
    </citation>
    <scope>NUCLEOTIDE SEQUENCE [LARGE SCALE GENOMIC DNA]</scope>
    <source>
        <strain evidence="3 4">A5K-106</strain>
    </source>
</reference>
<name>A0AAF0C626_9GAMM</name>
<dbReference type="Pfam" id="PF02517">
    <property type="entry name" value="Rce1-like"/>
    <property type="match status" value="1"/>
</dbReference>
<dbReference type="Proteomes" id="UP000032568">
    <property type="component" value="Chromosome"/>
</dbReference>
<keyword evidence="4" id="KW-1185">Reference proteome</keyword>
<feature type="transmembrane region" description="Helical" evidence="1">
    <location>
        <begin position="282"/>
        <end position="301"/>
    </location>
</feature>
<feature type="transmembrane region" description="Helical" evidence="1">
    <location>
        <begin position="12"/>
        <end position="31"/>
    </location>
</feature>
<dbReference type="KEGG" id="tact:SG35_013545"/>
<reference evidence="3 4" key="2">
    <citation type="journal article" date="2022" name="Mar. Drugs">
        <title>Bioassay-Guided Fractionation Leads to the Detection of Cholic Acid Generated by the Rare Thalassomonas sp.</title>
        <authorList>
            <person name="Pheiffer F."/>
            <person name="Schneider Y.K."/>
            <person name="Hansen E.H."/>
            <person name="Andersen J.H."/>
            <person name="Isaksson J."/>
            <person name="Busche T."/>
            <person name="R C."/>
            <person name="Kalinowski J."/>
            <person name="Zyl L.V."/>
            <person name="Trindade M."/>
        </authorList>
    </citation>
    <scope>NUCLEOTIDE SEQUENCE [LARGE SCALE GENOMIC DNA]</scope>
    <source>
        <strain evidence="3 4">A5K-106</strain>
    </source>
</reference>
<keyword evidence="1" id="KW-0472">Membrane</keyword>
<feature type="transmembrane region" description="Helical" evidence="1">
    <location>
        <begin position="43"/>
        <end position="63"/>
    </location>
</feature>
<evidence type="ECO:0000313" key="3">
    <source>
        <dbReference type="EMBL" id="WDE01545.1"/>
    </source>
</evidence>
<feature type="transmembrane region" description="Helical" evidence="1">
    <location>
        <begin position="164"/>
        <end position="181"/>
    </location>
</feature>
<evidence type="ECO:0000313" key="4">
    <source>
        <dbReference type="Proteomes" id="UP000032568"/>
    </source>
</evidence>
<keyword evidence="3" id="KW-0378">Hydrolase</keyword>
<organism evidence="3 4">
    <name type="scientific">Thalassomonas actiniarum</name>
    <dbReference type="NCBI Taxonomy" id="485447"/>
    <lineage>
        <taxon>Bacteria</taxon>
        <taxon>Pseudomonadati</taxon>
        <taxon>Pseudomonadota</taxon>
        <taxon>Gammaproteobacteria</taxon>
        <taxon>Alteromonadales</taxon>
        <taxon>Colwelliaceae</taxon>
        <taxon>Thalassomonas</taxon>
    </lineage>
</organism>
<proteinExistence type="predicted"/>
<keyword evidence="1" id="KW-1133">Transmembrane helix</keyword>
<gene>
    <name evidence="3" type="ORF">SG35_013545</name>
</gene>
<dbReference type="GO" id="GO:0004175">
    <property type="term" value="F:endopeptidase activity"/>
    <property type="evidence" value="ECO:0007669"/>
    <property type="project" value="UniProtKB-ARBA"/>
</dbReference>
<feature type="transmembrane region" description="Helical" evidence="1">
    <location>
        <begin position="234"/>
        <end position="251"/>
    </location>
</feature>
<feature type="transmembrane region" description="Helical" evidence="1">
    <location>
        <begin position="193"/>
        <end position="213"/>
    </location>
</feature>
<dbReference type="EMBL" id="CP059735">
    <property type="protein sequence ID" value="WDE01545.1"/>
    <property type="molecule type" value="Genomic_DNA"/>
</dbReference>
<dbReference type="RefSeq" id="WP_044832862.1">
    <property type="nucleotide sequence ID" value="NZ_CP059735.1"/>
</dbReference>